<dbReference type="Gene3D" id="3.80.10.10">
    <property type="entry name" value="Ribonuclease Inhibitor"/>
    <property type="match status" value="1"/>
</dbReference>
<evidence type="ECO:0000313" key="1">
    <source>
        <dbReference type="EMBL" id="KAI9251526.1"/>
    </source>
</evidence>
<proteinExistence type="predicted"/>
<dbReference type="AlphaFoldDB" id="A0AAD5P9S1"/>
<sequence length="539" mass="61131">MAPSMDMDRILSTMKKHGCAATSIVLYEYPRWIEGHESDHGEFIRGLEVFRDTLTRLIMDGYMNDIRLVDILSAAPNLTHLDLYPATNVYRVQKYSETREIQEDETQLTEKPLKLIHLHLNSRLDWQTRIMPILRYCPNLLSLELSTCIERINYDENDANDFSLNYHAIGFTDAMKVCPRLDYLNCNLIGRIDGRSPYTKTISEMLSPTMTDIVEEINDDYDKVTTTTSNGLKTFLFHDDLADRASSIFDLLNKTNSTLTKITINQDLKVASVRNVFSDWSFLNFIRLPNLETLKFVATRRTDMQILGNFLDHHASTLQVLFLELAYTRLSEKMINAIGRMTKLRRLHAVARNITDMDGNILLPAITDNTARSSLASVLGNRHQALQEIRLSDMHVTNNDLEYNLGNLPALEKLSLNANKTPFLLDESALIRFVRRMSDHNRGSASFKHLKLSNVDNISDSVLAALCDELSSSLKSLELCSCKSVTDAGLQSFVNGIGDQFEYILLTGPCHGITKEGISQARQKIGHHKILTGYSLLFL</sequence>
<reference evidence="1" key="1">
    <citation type="journal article" date="2022" name="IScience">
        <title>Evolution of zygomycete secretomes and the origins of terrestrial fungal ecologies.</title>
        <authorList>
            <person name="Chang Y."/>
            <person name="Wang Y."/>
            <person name="Mondo S."/>
            <person name="Ahrendt S."/>
            <person name="Andreopoulos W."/>
            <person name="Barry K."/>
            <person name="Beard J."/>
            <person name="Benny G.L."/>
            <person name="Blankenship S."/>
            <person name="Bonito G."/>
            <person name="Cuomo C."/>
            <person name="Desiro A."/>
            <person name="Gervers K.A."/>
            <person name="Hundley H."/>
            <person name="Kuo A."/>
            <person name="LaButti K."/>
            <person name="Lang B.F."/>
            <person name="Lipzen A."/>
            <person name="O'Donnell K."/>
            <person name="Pangilinan J."/>
            <person name="Reynolds N."/>
            <person name="Sandor L."/>
            <person name="Smith M.E."/>
            <person name="Tsang A."/>
            <person name="Grigoriev I.V."/>
            <person name="Stajich J.E."/>
            <person name="Spatafora J.W."/>
        </authorList>
    </citation>
    <scope>NUCLEOTIDE SEQUENCE</scope>
    <source>
        <strain evidence="1">RSA 2281</strain>
    </source>
</reference>
<dbReference type="EMBL" id="JAIXMP010000030">
    <property type="protein sequence ID" value="KAI9251526.1"/>
    <property type="molecule type" value="Genomic_DNA"/>
</dbReference>
<organism evidence="1 2">
    <name type="scientific">Phascolomyces articulosus</name>
    <dbReference type="NCBI Taxonomy" id="60185"/>
    <lineage>
        <taxon>Eukaryota</taxon>
        <taxon>Fungi</taxon>
        <taxon>Fungi incertae sedis</taxon>
        <taxon>Mucoromycota</taxon>
        <taxon>Mucoromycotina</taxon>
        <taxon>Mucoromycetes</taxon>
        <taxon>Mucorales</taxon>
        <taxon>Lichtheimiaceae</taxon>
        <taxon>Phascolomyces</taxon>
    </lineage>
</organism>
<dbReference type="GO" id="GO:0019005">
    <property type="term" value="C:SCF ubiquitin ligase complex"/>
    <property type="evidence" value="ECO:0007669"/>
    <property type="project" value="TreeGrafter"/>
</dbReference>
<protein>
    <recommendedName>
        <fullName evidence="3">RNI-like protein</fullName>
    </recommendedName>
</protein>
<evidence type="ECO:0008006" key="3">
    <source>
        <dbReference type="Google" id="ProtNLM"/>
    </source>
</evidence>
<keyword evidence="2" id="KW-1185">Reference proteome</keyword>
<reference evidence="1" key="2">
    <citation type="submission" date="2023-02" db="EMBL/GenBank/DDBJ databases">
        <authorList>
            <consortium name="DOE Joint Genome Institute"/>
            <person name="Mondo S.J."/>
            <person name="Chang Y."/>
            <person name="Wang Y."/>
            <person name="Ahrendt S."/>
            <person name="Andreopoulos W."/>
            <person name="Barry K."/>
            <person name="Beard J."/>
            <person name="Benny G.L."/>
            <person name="Blankenship S."/>
            <person name="Bonito G."/>
            <person name="Cuomo C."/>
            <person name="Desiro A."/>
            <person name="Gervers K.A."/>
            <person name="Hundley H."/>
            <person name="Kuo A."/>
            <person name="LaButti K."/>
            <person name="Lang B.F."/>
            <person name="Lipzen A."/>
            <person name="O'Donnell K."/>
            <person name="Pangilinan J."/>
            <person name="Reynolds N."/>
            <person name="Sandor L."/>
            <person name="Smith M.W."/>
            <person name="Tsang A."/>
            <person name="Grigoriev I.V."/>
            <person name="Stajich J.E."/>
            <person name="Spatafora J.W."/>
        </authorList>
    </citation>
    <scope>NUCLEOTIDE SEQUENCE</scope>
    <source>
        <strain evidence="1">RSA 2281</strain>
    </source>
</reference>
<dbReference type="PANTHER" id="PTHR13318:SF247">
    <property type="entry name" value="GH16156P"/>
    <property type="match status" value="1"/>
</dbReference>
<dbReference type="SUPFAM" id="SSF52047">
    <property type="entry name" value="RNI-like"/>
    <property type="match status" value="2"/>
</dbReference>
<dbReference type="Proteomes" id="UP001209540">
    <property type="component" value="Unassembled WGS sequence"/>
</dbReference>
<dbReference type="PANTHER" id="PTHR13318">
    <property type="entry name" value="PARTNER OF PAIRED, ISOFORM B-RELATED"/>
    <property type="match status" value="1"/>
</dbReference>
<accession>A0AAD5P9S1</accession>
<dbReference type="GO" id="GO:0031146">
    <property type="term" value="P:SCF-dependent proteasomal ubiquitin-dependent protein catabolic process"/>
    <property type="evidence" value="ECO:0007669"/>
    <property type="project" value="TreeGrafter"/>
</dbReference>
<gene>
    <name evidence="1" type="ORF">BDA99DRAFT_522097</name>
</gene>
<dbReference type="InterPro" id="IPR032675">
    <property type="entry name" value="LRR_dom_sf"/>
</dbReference>
<evidence type="ECO:0000313" key="2">
    <source>
        <dbReference type="Proteomes" id="UP001209540"/>
    </source>
</evidence>
<name>A0AAD5P9S1_9FUNG</name>
<comment type="caution">
    <text evidence="1">The sequence shown here is derived from an EMBL/GenBank/DDBJ whole genome shotgun (WGS) entry which is preliminary data.</text>
</comment>